<dbReference type="HOGENOM" id="CLU_151421_0_0_1"/>
<accession>A0A0C9VQF3</accession>
<dbReference type="OrthoDB" id="4175349at2759"/>
<gene>
    <name evidence="1" type="ORF">M422DRAFT_47286</name>
</gene>
<name>A0A0C9VQF3_SPHS4</name>
<reference evidence="1 2" key="1">
    <citation type="submission" date="2014-06" db="EMBL/GenBank/DDBJ databases">
        <title>Evolutionary Origins and Diversification of the Mycorrhizal Mutualists.</title>
        <authorList>
            <consortium name="DOE Joint Genome Institute"/>
            <consortium name="Mycorrhizal Genomics Consortium"/>
            <person name="Kohler A."/>
            <person name="Kuo A."/>
            <person name="Nagy L.G."/>
            <person name="Floudas D."/>
            <person name="Copeland A."/>
            <person name="Barry K.W."/>
            <person name="Cichocki N."/>
            <person name="Veneault-Fourrey C."/>
            <person name="LaButti K."/>
            <person name="Lindquist E.A."/>
            <person name="Lipzen A."/>
            <person name="Lundell T."/>
            <person name="Morin E."/>
            <person name="Murat C."/>
            <person name="Riley R."/>
            <person name="Ohm R."/>
            <person name="Sun H."/>
            <person name="Tunlid A."/>
            <person name="Henrissat B."/>
            <person name="Grigoriev I.V."/>
            <person name="Hibbett D.S."/>
            <person name="Martin F."/>
        </authorList>
    </citation>
    <scope>NUCLEOTIDE SEQUENCE [LARGE SCALE GENOMIC DNA]</scope>
    <source>
        <strain evidence="1 2">SS14</strain>
    </source>
</reference>
<keyword evidence="2" id="KW-1185">Reference proteome</keyword>
<evidence type="ECO:0000313" key="1">
    <source>
        <dbReference type="EMBL" id="KIJ44537.1"/>
    </source>
</evidence>
<sequence length="105" mass="11769">MTKFVEISLPGPNYIAGPKYFPSNVISGYNAPYHEYTAESWVVYMKQQVEQYAGADVVTAYSAINSGTPKERVWFGYVYRGGHAKPGDFKPAEDVKDAHAYNVEH</sequence>
<dbReference type="AlphaFoldDB" id="A0A0C9VQF3"/>
<dbReference type="EMBL" id="KN837117">
    <property type="protein sequence ID" value="KIJ44537.1"/>
    <property type="molecule type" value="Genomic_DNA"/>
</dbReference>
<evidence type="ECO:0000313" key="2">
    <source>
        <dbReference type="Proteomes" id="UP000054279"/>
    </source>
</evidence>
<dbReference type="Proteomes" id="UP000054279">
    <property type="component" value="Unassembled WGS sequence"/>
</dbReference>
<proteinExistence type="predicted"/>
<organism evidence="1 2">
    <name type="scientific">Sphaerobolus stellatus (strain SS14)</name>
    <dbReference type="NCBI Taxonomy" id="990650"/>
    <lineage>
        <taxon>Eukaryota</taxon>
        <taxon>Fungi</taxon>
        <taxon>Dikarya</taxon>
        <taxon>Basidiomycota</taxon>
        <taxon>Agaricomycotina</taxon>
        <taxon>Agaricomycetes</taxon>
        <taxon>Phallomycetidae</taxon>
        <taxon>Geastrales</taxon>
        <taxon>Sphaerobolaceae</taxon>
        <taxon>Sphaerobolus</taxon>
    </lineage>
</organism>
<protein>
    <submittedName>
        <fullName evidence="1">Uncharacterized protein</fullName>
    </submittedName>
</protein>